<keyword evidence="2" id="KW-0812">Transmembrane</keyword>
<keyword evidence="2" id="KW-0472">Membrane</keyword>
<dbReference type="EMBL" id="CP041742">
    <property type="protein sequence ID" value="QDQ74655.1"/>
    <property type="molecule type" value="Genomic_DNA"/>
</dbReference>
<feature type="region of interest" description="Disordered" evidence="1">
    <location>
        <begin position="57"/>
        <end position="90"/>
    </location>
</feature>
<keyword evidence="2" id="KW-1133">Transmembrane helix</keyword>
<evidence type="ECO:0000256" key="2">
    <source>
        <dbReference type="SAM" id="Phobius"/>
    </source>
</evidence>
<organism evidence="3 4">
    <name type="scientific">Pseudoluteimonas lycopersici</name>
    <dbReference type="NCBI Taxonomy" id="1324796"/>
    <lineage>
        <taxon>Bacteria</taxon>
        <taxon>Pseudomonadati</taxon>
        <taxon>Pseudomonadota</taxon>
        <taxon>Gammaproteobacteria</taxon>
        <taxon>Lysobacterales</taxon>
        <taxon>Lysobacteraceae</taxon>
        <taxon>Pseudoluteimonas</taxon>
    </lineage>
</organism>
<dbReference type="RefSeq" id="WP_143880164.1">
    <property type="nucleotide sequence ID" value="NZ_BAABLZ010000001.1"/>
</dbReference>
<reference evidence="3 4" key="1">
    <citation type="submission" date="2019-07" db="EMBL/GenBank/DDBJ databases">
        <title>Lysobacter weifangensis sp. nov., isolated from bensulfuron-methyl contaminated farmland soil.</title>
        <authorList>
            <person name="Zhao H."/>
        </authorList>
    </citation>
    <scope>NUCLEOTIDE SEQUENCE [LARGE SCALE GENOMIC DNA]</scope>
    <source>
        <strain evidence="3 4">CC-Bw-6</strain>
    </source>
</reference>
<feature type="transmembrane region" description="Helical" evidence="2">
    <location>
        <begin position="12"/>
        <end position="34"/>
    </location>
</feature>
<sequence length="215" mass="22728">MQEPNASRSSVPASWIIAAIACAVALVAITWLVAGRNNGGHDPDMQQLMSRLDALESRNQGSRPNPGGALPGGPAGTGGANGPLGSALGGQMMTPEQAEAQNKERLRTFESRFSQEPADPAAAKVEDDMLKGMTDKQLAAAEIVPKDPDVQCRQDTCRIVANFRSSSDASDWAVLYVTLMGANYVTSSQPVFVRNADGSTQMRLFASRKPPPGSK</sequence>
<evidence type="ECO:0000313" key="3">
    <source>
        <dbReference type="EMBL" id="QDQ74655.1"/>
    </source>
</evidence>
<name>A0A516V808_9GAMM</name>
<feature type="compositionally biased region" description="Gly residues" evidence="1">
    <location>
        <begin position="69"/>
        <end position="82"/>
    </location>
</feature>
<proteinExistence type="predicted"/>
<evidence type="ECO:0000256" key="1">
    <source>
        <dbReference type="SAM" id="MobiDB-lite"/>
    </source>
</evidence>
<dbReference type="AlphaFoldDB" id="A0A516V808"/>
<accession>A0A516V808</accession>
<evidence type="ECO:0000313" key="4">
    <source>
        <dbReference type="Proteomes" id="UP000315891"/>
    </source>
</evidence>
<dbReference type="Proteomes" id="UP000315891">
    <property type="component" value="Chromosome"/>
</dbReference>
<protein>
    <submittedName>
        <fullName evidence="3">Uncharacterized protein</fullName>
    </submittedName>
</protein>
<dbReference type="OrthoDB" id="9958093at2"/>
<keyword evidence="4" id="KW-1185">Reference proteome</keyword>
<gene>
    <name evidence="3" type="ORF">FNZ56_12565</name>
</gene>